<dbReference type="EMBL" id="GBGD01001804">
    <property type="protein sequence ID" value="JAC87085.1"/>
    <property type="molecule type" value="mRNA"/>
</dbReference>
<name>A0A069DT08_9HEMI</name>
<dbReference type="GO" id="GO:0032436">
    <property type="term" value="P:positive regulation of proteasomal ubiquitin-dependent protein catabolic process"/>
    <property type="evidence" value="ECO:0007669"/>
    <property type="project" value="TreeGrafter"/>
</dbReference>
<evidence type="ECO:0000259" key="1">
    <source>
        <dbReference type="Pfam" id="PF12937"/>
    </source>
</evidence>
<dbReference type="InterPro" id="IPR036047">
    <property type="entry name" value="F-box-like_dom_sf"/>
</dbReference>
<dbReference type="GO" id="GO:0000209">
    <property type="term" value="P:protein polyubiquitination"/>
    <property type="evidence" value="ECO:0007669"/>
    <property type="project" value="TreeGrafter"/>
</dbReference>
<feature type="domain" description="F-box" evidence="1">
    <location>
        <begin position="20"/>
        <end position="47"/>
    </location>
</feature>
<dbReference type="Pfam" id="PF12937">
    <property type="entry name" value="F-box-like"/>
    <property type="match status" value="1"/>
</dbReference>
<feature type="non-terminal residue" evidence="2">
    <location>
        <position position="1"/>
    </location>
</feature>
<proteinExistence type="evidence at transcript level"/>
<dbReference type="SUPFAM" id="SSF81383">
    <property type="entry name" value="F-box domain"/>
    <property type="match status" value="1"/>
</dbReference>
<dbReference type="AlphaFoldDB" id="A0A069DT08"/>
<dbReference type="Gene3D" id="1.20.1280.50">
    <property type="match status" value="1"/>
</dbReference>
<dbReference type="InterPro" id="IPR001810">
    <property type="entry name" value="F-box_dom"/>
</dbReference>
<protein>
    <submittedName>
        <fullName evidence="2">Putative a receptor for ubiquitination targets</fullName>
    </submittedName>
</protein>
<dbReference type="PANTHER" id="PTHR14939">
    <property type="entry name" value="F-BOX ONLY PROTEIN 22"/>
    <property type="match status" value="1"/>
</dbReference>
<reference evidence="2" key="1">
    <citation type="journal article" date="2015" name="J. Med. Entomol.">
        <title>A Deep Insight Into the Sialotranscriptome of the Chagas Disease Vector, Panstrongylus megistus (Hemiptera: Heteroptera).</title>
        <authorList>
            <person name="Ribeiro J.M."/>
            <person name="Schwarz A."/>
            <person name="Francischetti I.M."/>
        </authorList>
    </citation>
    <scope>NUCLEOTIDE SEQUENCE</scope>
    <source>
        <tissue evidence="2">Salivary glands</tissue>
    </source>
</reference>
<organism evidence="2">
    <name type="scientific">Panstrongylus megistus</name>
    <dbReference type="NCBI Taxonomy" id="65343"/>
    <lineage>
        <taxon>Eukaryota</taxon>
        <taxon>Metazoa</taxon>
        <taxon>Ecdysozoa</taxon>
        <taxon>Arthropoda</taxon>
        <taxon>Hexapoda</taxon>
        <taxon>Insecta</taxon>
        <taxon>Pterygota</taxon>
        <taxon>Neoptera</taxon>
        <taxon>Paraneoptera</taxon>
        <taxon>Hemiptera</taxon>
        <taxon>Heteroptera</taxon>
        <taxon>Panheteroptera</taxon>
        <taxon>Cimicomorpha</taxon>
        <taxon>Reduviidae</taxon>
        <taxon>Triatominae</taxon>
        <taxon>Panstrongylus</taxon>
    </lineage>
</organism>
<keyword evidence="2" id="KW-0675">Receptor</keyword>
<dbReference type="PANTHER" id="PTHR14939:SF5">
    <property type="entry name" value="F-BOX ONLY PROTEIN 22"/>
    <property type="match status" value="1"/>
</dbReference>
<evidence type="ECO:0000313" key="2">
    <source>
        <dbReference type="EMBL" id="JAC87085.1"/>
    </source>
</evidence>
<accession>A0A069DT08</accession>
<sequence length="383" mass="42881">NIDFKMSESGTYILNEYFILKLIFSYLPSRDLHSAAKVCRNWNVIATRALAENGEPQSCCVLNGNDVVPPFNEKQSPRIILDFAANSPAFGAGSAFGRVLNHLHDTYYLENTSVYHIHADPYVFSWKSAENSVIGSLTSRAQKGSDPVHSLMLLSNMPGVNIDCFQEFQKRIVKGKDGTMVDLEHISRAKGVILIVGSRNSSANQAQLLLDEIIEICVSNNNTQSELVLAGGITRNILRAQKVFQKTEVLGVTFSGENVTIDGDIHIPHKMVLEEFMQAFSKRVGKIPEDCLRLAFTFICTNRKDTYRDINLFKEYFPGVPIYGFYSYGEYFLHGLKGETNASKAKKDAAYTTDYENYFYTDSCSFLIVTIKKTKGTSITSNK</sequence>